<feature type="compositionally biased region" description="Polar residues" evidence="1">
    <location>
        <begin position="945"/>
        <end position="970"/>
    </location>
</feature>
<evidence type="ECO:0000256" key="1">
    <source>
        <dbReference type="SAM" id="MobiDB-lite"/>
    </source>
</evidence>
<feature type="region of interest" description="Disordered" evidence="1">
    <location>
        <begin position="1"/>
        <end position="26"/>
    </location>
</feature>
<feature type="region of interest" description="Disordered" evidence="1">
    <location>
        <begin position="490"/>
        <end position="521"/>
    </location>
</feature>
<feature type="region of interest" description="Disordered" evidence="1">
    <location>
        <begin position="274"/>
        <end position="294"/>
    </location>
</feature>
<evidence type="ECO:0000313" key="4">
    <source>
        <dbReference type="Proteomes" id="UP001373714"/>
    </source>
</evidence>
<keyword evidence="2" id="KW-0812">Transmembrane</keyword>
<feature type="compositionally biased region" description="Basic residues" evidence="1">
    <location>
        <begin position="351"/>
        <end position="363"/>
    </location>
</feature>
<sequence length="1165" mass="124977">MDVPRKQEDGDTPLGSVEKRTPIQTIIVDSEEFDRITRNGVGSGTLSAVGNGIGPGQATTLSTVPRAKPISSSPRVVETTPDLTVKTPESKPALSISGPITKTIIPTDFTEPFTSFHSYPTSRHGVEHGTPTTSATHQTQASASSKPENHHNVAGIIVGLVAAGVTSAIILLVGLFFFCRYKRRRELAKTEEGDAVRKSGVFGRSAKRSASQNSAESKRKLLTRTITREKCDGGSEDEHWKPDETVHYPPYQHIPRNLGSDLVPNLDQCDCTTRAVSPSSADTPLPELPIRPPTIEIRNPASRYCPSVPIEFRSSTVSSKHVTGPTRPKTAYGNNAPGRYSMAPPTQNNHGVRRSSTKTHRKPPAGSPRGRAYTLNTIESPERLVPPTRTRNTDMYPSSRSRSPSHSPTPGLSRRASTSSQRYSIFPKGERRDSFEGSMTGSFINGKLLGLHIPGGSGMNTPRPGISRATSYNSLREDASGIPTVWMNGAESPKASPTCSRGEGASQPPLEMQTLPALPTPRRSTKLQIAIPESPTDGTIKSVSTTSSSILDLFKRSSGPLPLPEKSPLRANSPGRSLKSNSPPSTRDSSPCPTEGYNSDAAEPETSGRSRRRNTGYKPPRLPSESPPPNLPTLPTLTIALTQENKDNNSANGLATDEPHPHNTMSLGTLSQITSITNTNKGSRPHSYSTNTTLSMLSLGMKEKANMRFSVSPIREVHKSGKIATFSRDGFMPRSDPQSASQSAEQAVDSFFQATQGGTDTARPSLDELEFIEPQLARCISITSTSGSCRTTIDFKPSTESLHSRMLSKSTIRTIDMQLEDADVETCTDIEDVTATPFVTRTNSTASGYQSHRGRPSRLRNMTGSVDVTNSAISSTYSPTLSMYNFYSSSSPRYSMTVGPPSTRSPIAARRNSIIPNISIPQPQLYIHPNTQLEVNHVQELELASGSTNPTGGSLTSAPSPVSFTTADSSEASYSPPLTADIGAPVLLSAAVPIPTPQIYSSSQEDLCQMHGHPGMKRQRSYSSFNPDKSYNDLNSTLSLATGPVLLGKPSLNSLAANSLFGNRLDTYGFGRSLSAGTVSTLDRSSFRDLDIDKSTSSPSGLLESSDESSSNLGSSIASTSSGSDGGAVSEKRRSRSLGAIPSLKRKRSTLVGGQRGRSRERRLV</sequence>
<feature type="region of interest" description="Disordered" evidence="1">
    <location>
        <begin position="39"/>
        <end position="92"/>
    </location>
</feature>
<protein>
    <submittedName>
        <fullName evidence="3">Uncharacterized protein</fullName>
    </submittedName>
</protein>
<keyword evidence="4" id="KW-1185">Reference proteome</keyword>
<feature type="region of interest" description="Disordered" evidence="1">
    <location>
        <begin position="557"/>
        <end position="635"/>
    </location>
</feature>
<dbReference type="Proteomes" id="UP001373714">
    <property type="component" value="Unassembled WGS sequence"/>
</dbReference>
<feature type="region of interest" description="Disordered" evidence="1">
    <location>
        <begin position="315"/>
        <end position="438"/>
    </location>
</feature>
<feature type="compositionally biased region" description="Low complexity" evidence="1">
    <location>
        <begin position="1095"/>
        <end position="1129"/>
    </location>
</feature>
<proteinExistence type="predicted"/>
<feature type="region of interest" description="Disordered" evidence="1">
    <location>
        <begin position="203"/>
        <end position="244"/>
    </location>
</feature>
<organism evidence="3 4">
    <name type="scientific">Orbilia blumenaviensis</name>
    <dbReference type="NCBI Taxonomy" id="1796055"/>
    <lineage>
        <taxon>Eukaryota</taxon>
        <taxon>Fungi</taxon>
        <taxon>Dikarya</taxon>
        <taxon>Ascomycota</taxon>
        <taxon>Pezizomycotina</taxon>
        <taxon>Orbiliomycetes</taxon>
        <taxon>Orbiliales</taxon>
        <taxon>Orbiliaceae</taxon>
        <taxon>Orbilia</taxon>
    </lineage>
</organism>
<feature type="compositionally biased region" description="Pro residues" evidence="1">
    <location>
        <begin position="620"/>
        <end position="632"/>
    </location>
</feature>
<evidence type="ECO:0000313" key="3">
    <source>
        <dbReference type="EMBL" id="KAK6333719.1"/>
    </source>
</evidence>
<dbReference type="EMBL" id="JAVHNS010000016">
    <property type="protein sequence ID" value="KAK6333719.1"/>
    <property type="molecule type" value="Genomic_DNA"/>
</dbReference>
<feature type="region of interest" description="Disordered" evidence="1">
    <location>
        <begin position="647"/>
        <end position="666"/>
    </location>
</feature>
<name>A0AAV9U3L6_9PEZI</name>
<feature type="compositionally biased region" description="Basic and acidic residues" evidence="1">
    <location>
        <begin position="226"/>
        <end position="244"/>
    </location>
</feature>
<gene>
    <name evidence="3" type="ORF">TWF730_003902</name>
</gene>
<feature type="compositionally biased region" description="Polar residues" evidence="1">
    <location>
        <begin position="574"/>
        <end position="592"/>
    </location>
</feature>
<feature type="region of interest" description="Disordered" evidence="1">
    <location>
        <begin position="121"/>
        <end position="148"/>
    </location>
</feature>
<comment type="caution">
    <text evidence="3">The sequence shown here is derived from an EMBL/GenBank/DDBJ whole genome shotgun (WGS) entry which is preliminary data.</text>
</comment>
<accession>A0AAV9U3L6</accession>
<keyword evidence="2" id="KW-0472">Membrane</keyword>
<feature type="compositionally biased region" description="Low complexity" evidence="1">
    <location>
        <begin position="397"/>
        <end position="410"/>
    </location>
</feature>
<reference evidence="3 4" key="1">
    <citation type="submission" date="2019-10" db="EMBL/GenBank/DDBJ databases">
        <authorList>
            <person name="Palmer J.M."/>
        </authorList>
    </citation>
    <scope>NUCLEOTIDE SEQUENCE [LARGE SCALE GENOMIC DNA]</scope>
    <source>
        <strain evidence="3 4">TWF730</strain>
    </source>
</reference>
<dbReference type="AlphaFoldDB" id="A0AAV9U3L6"/>
<feature type="region of interest" description="Disordered" evidence="1">
    <location>
        <begin position="944"/>
        <end position="970"/>
    </location>
</feature>
<feature type="region of interest" description="Disordered" evidence="1">
    <location>
        <begin position="1090"/>
        <end position="1165"/>
    </location>
</feature>
<evidence type="ECO:0000256" key="2">
    <source>
        <dbReference type="SAM" id="Phobius"/>
    </source>
</evidence>
<keyword evidence="2" id="KW-1133">Transmembrane helix</keyword>
<feature type="transmembrane region" description="Helical" evidence="2">
    <location>
        <begin position="153"/>
        <end position="179"/>
    </location>
</feature>
<feature type="compositionally biased region" description="Low complexity" evidence="1">
    <location>
        <begin position="132"/>
        <end position="145"/>
    </location>
</feature>